<keyword evidence="1" id="KW-1133">Transmembrane helix</keyword>
<name>A0A8I2YHL2_9AGAM</name>
<accession>A0A8I2YHL2</accession>
<reference evidence="2" key="1">
    <citation type="submission" date="2021-03" db="EMBL/GenBank/DDBJ databases">
        <title>Evolutionary innovations through gain and loss of genes in the ectomycorrhizal Boletales.</title>
        <authorList>
            <person name="Wu G."/>
            <person name="Miyauchi S."/>
            <person name="Morin E."/>
            <person name="Yang Z.-L."/>
            <person name="Xu J."/>
            <person name="Martin F.M."/>
        </authorList>
    </citation>
    <scope>NUCLEOTIDE SEQUENCE</scope>
    <source>
        <strain evidence="2">BR01</strain>
    </source>
</reference>
<protein>
    <submittedName>
        <fullName evidence="2">Uncharacterized protein</fullName>
    </submittedName>
</protein>
<dbReference type="OrthoDB" id="2657661at2759"/>
<dbReference type="EMBL" id="JAGFBS010000031">
    <property type="protein sequence ID" value="KAG6371902.1"/>
    <property type="molecule type" value="Genomic_DNA"/>
</dbReference>
<gene>
    <name evidence="2" type="ORF">JVT61DRAFT_8908</name>
</gene>
<organism evidence="2 3">
    <name type="scientific">Boletus reticuloceps</name>
    <dbReference type="NCBI Taxonomy" id="495285"/>
    <lineage>
        <taxon>Eukaryota</taxon>
        <taxon>Fungi</taxon>
        <taxon>Dikarya</taxon>
        <taxon>Basidiomycota</taxon>
        <taxon>Agaricomycotina</taxon>
        <taxon>Agaricomycetes</taxon>
        <taxon>Agaricomycetidae</taxon>
        <taxon>Boletales</taxon>
        <taxon>Boletineae</taxon>
        <taxon>Boletaceae</taxon>
        <taxon>Boletoideae</taxon>
        <taxon>Boletus</taxon>
    </lineage>
</organism>
<keyword evidence="1" id="KW-0812">Transmembrane</keyword>
<sequence length="79" mass="8391">MAFLAAPGVTVPLQFIIYGSALMTITSIVVSFVLLNVYANPKFVDPATATKILSGISKKVGIPYLAITHSLPMALLIWA</sequence>
<evidence type="ECO:0000313" key="3">
    <source>
        <dbReference type="Proteomes" id="UP000683000"/>
    </source>
</evidence>
<dbReference type="AlphaFoldDB" id="A0A8I2YHL2"/>
<evidence type="ECO:0000313" key="2">
    <source>
        <dbReference type="EMBL" id="KAG6371902.1"/>
    </source>
</evidence>
<keyword evidence="1" id="KW-0472">Membrane</keyword>
<proteinExistence type="predicted"/>
<evidence type="ECO:0000256" key="1">
    <source>
        <dbReference type="SAM" id="Phobius"/>
    </source>
</evidence>
<feature type="transmembrane region" description="Helical" evidence="1">
    <location>
        <begin position="15"/>
        <end position="39"/>
    </location>
</feature>
<comment type="caution">
    <text evidence="2">The sequence shown here is derived from an EMBL/GenBank/DDBJ whole genome shotgun (WGS) entry which is preliminary data.</text>
</comment>
<dbReference type="Proteomes" id="UP000683000">
    <property type="component" value="Unassembled WGS sequence"/>
</dbReference>
<keyword evidence="3" id="KW-1185">Reference proteome</keyword>